<name>A0AAD6UJQ7_9AGAR</name>
<comment type="caution">
    <text evidence="2">The sequence shown here is derived from an EMBL/GenBank/DDBJ whole genome shotgun (WGS) entry which is preliminary data.</text>
</comment>
<evidence type="ECO:0000256" key="1">
    <source>
        <dbReference type="SAM" id="MobiDB-lite"/>
    </source>
</evidence>
<keyword evidence="3" id="KW-1185">Reference proteome</keyword>
<gene>
    <name evidence="2" type="ORF">GGX14DRAFT_485506</name>
</gene>
<proteinExistence type="predicted"/>
<organism evidence="2 3">
    <name type="scientific">Mycena pura</name>
    <dbReference type="NCBI Taxonomy" id="153505"/>
    <lineage>
        <taxon>Eukaryota</taxon>
        <taxon>Fungi</taxon>
        <taxon>Dikarya</taxon>
        <taxon>Basidiomycota</taxon>
        <taxon>Agaricomycotina</taxon>
        <taxon>Agaricomycetes</taxon>
        <taxon>Agaricomycetidae</taxon>
        <taxon>Agaricales</taxon>
        <taxon>Marasmiineae</taxon>
        <taxon>Mycenaceae</taxon>
        <taxon>Mycena</taxon>
    </lineage>
</organism>
<protein>
    <submittedName>
        <fullName evidence="2">Uncharacterized protein</fullName>
    </submittedName>
</protein>
<reference evidence="2" key="1">
    <citation type="submission" date="2023-03" db="EMBL/GenBank/DDBJ databases">
        <title>Massive genome expansion in bonnet fungi (Mycena s.s.) driven by repeated elements and novel gene families across ecological guilds.</title>
        <authorList>
            <consortium name="Lawrence Berkeley National Laboratory"/>
            <person name="Harder C.B."/>
            <person name="Miyauchi S."/>
            <person name="Viragh M."/>
            <person name="Kuo A."/>
            <person name="Thoen E."/>
            <person name="Andreopoulos B."/>
            <person name="Lu D."/>
            <person name="Skrede I."/>
            <person name="Drula E."/>
            <person name="Henrissat B."/>
            <person name="Morin E."/>
            <person name="Kohler A."/>
            <person name="Barry K."/>
            <person name="LaButti K."/>
            <person name="Morin E."/>
            <person name="Salamov A."/>
            <person name="Lipzen A."/>
            <person name="Mereny Z."/>
            <person name="Hegedus B."/>
            <person name="Baldrian P."/>
            <person name="Stursova M."/>
            <person name="Weitz H."/>
            <person name="Taylor A."/>
            <person name="Grigoriev I.V."/>
            <person name="Nagy L.G."/>
            <person name="Martin F."/>
            <person name="Kauserud H."/>
        </authorList>
    </citation>
    <scope>NUCLEOTIDE SEQUENCE</scope>
    <source>
        <strain evidence="2">9144</strain>
    </source>
</reference>
<dbReference type="EMBL" id="JARJCW010000198">
    <property type="protein sequence ID" value="KAJ7187477.1"/>
    <property type="molecule type" value="Genomic_DNA"/>
</dbReference>
<feature type="region of interest" description="Disordered" evidence="1">
    <location>
        <begin position="42"/>
        <end position="61"/>
    </location>
</feature>
<dbReference type="AlphaFoldDB" id="A0AAD6UJQ7"/>
<evidence type="ECO:0000313" key="3">
    <source>
        <dbReference type="Proteomes" id="UP001219525"/>
    </source>
</evidence>
<accession>A0AAD6UJQ7</accession>
<dbReference type="Proteomes" id="UP001219525">
    <property type="component" value="Unassembled WGS sequence"/>
</dbReference>
<feature type="region of interest" description="Disordered" evidence="1">
    <location>
        <begin position="1"/>
        <end position="24"/>
    </location>
</feature>
<feature type="non-terminal residue" evidence="2">
    <location>
        <position position="61"/>
    </location>
</feature>
<evidence type="ECO:0000313" key="2">
    <source>
        <dbReference type="EMBL" id="KAJ7187477.1"/>
    </source>
</evidence>
<feature type="compositionally biased region" description="Basic residues" evidence="1">
    <location>
        <begin position="1"/>
        <end position="14"/>
    </location>
</feature>
<sequence>MAPRGRAARHAQHHRERDVVRPGSMYGRSASLLAMLSKGASQGRVTWPGTPGGHYPIVHTD</sequence>